<evidence type="ECO:0000256" key="8">
    <source>
        <dbReference type="ARBA" id="ARBA00022755"/>
    </source>
</evidence>
<evidence type="ECO:0000256" key="4">
    <source>
        <dbReference type="ARBA" id="ARBA00013255"/>
    </source>
</evidence>
<dbReference type="GO" id="GO:0005524">
    <property type="term" value="F:ATP binding"/>
    <property type="evidence" value="ECO:0007669"/>
    <property type="project" value="UniProtKB-UniRule"/>
</dbReference>
<dbReference type="SMART" id="SM01210">
    <property type="entry name" value="GARS_C"/>
    <property type="match status" value="1"/>
</dbReference>
<dbReference type="SUPFAM" id="SSF51246">
    <property type="entry name" value="Rudiment single hybrid motif"/>
    <property type="match status" value="1"/>
</dbReference>
<dbReference type="InterPro" id="IPR020561">
    <property type="entry name" value="PRibGlycinamid_synth_ATP-grasp"/>
</dbReference>
<dbReference type="InterPro" id="IPR020562">
    <property type="entry name" value="PRibGlycinamide_synth_N"/>
</dbReference>
<comment type="cofactor">
    <cofactor evidence="2">
        <name>Mg(2+)</name>
        <dbReference type="ChEBI" id="CHEBI:18420"/>
    </cofactor>
</comment>
<evidence type="ECO:0000256" key="12">
    <source>
        <dbReference type="ARBA" id="ARBA00042242"/>
    </source>
</evidence>
<keyword evidence="18" id="KW-1185">Reference proteome</keyword>
<dbReference type="PROSITE" id="PS50975">
    <property type="entry name" value="ATP_GRASP"/>
    <property type="match status" value="1"/>
</dbReference>
<evidence type="ECO:0000256" key="11">
    <source>
        <dbReference type="ARBA" id="ARBA00038345"/>
    </source>
</evidence>
<dbReference type="FunFam" id="3.40.50.20:FF:000006">
    <property type="entry name" value="Phosphoribosylamine--glycine ligase, chloroplastic"/>
    <property type="match status" value="1"/>
</dbReference>
<dbReference type="RefSeq" id="WP_147803164.1">
    <property type="nucleotide sequence ID" value="NZ_CP144914.1"/>
</dbReference>
<evidence type="ECO:0000256" key="15">
    <source>
        <dbReference type="PROSITE-ProRule" id="PRU00409"/>
    </source>
</evidence>
<evidence type="ECO:0000256" key="14">
    <source>
        <dbReference type="HAMAP-Rule" id="MF_00138"/>
    </source>
</evidence>
<comment type="pathway">
    <text evidence="3 14">Purine metabolism; IMP biosynthesis via de novo pathway; N(1)-(5-phospho-D-ribosyl)glycinamide from 5-phospho-alpha-D-ribose 1-diphosphate: step 2/2.</text>
</comment>
<evidence type="ECO:0000259" key="16">
    <source>
        <dbReference type="PROSITE" id="PS50975"/>
    </source>
</evidence>
<dbReference type="Pfam" id="PF01071">
    <property type="entry name" value="GARS_A"/>
    <property type="match status" value="1"/>
</dbReference>
<evidence type="ECO:0000256" key="2">
    <source>
        <dbReference type="ARBA" id="ARBA00001946"/>
    </source>
</evidence>
<dbReference type="GO" id="GO:0009113">
    <property type="term" value="P:purine nucleobase biosynthetic process"/>
    <property type="evidence" value="ECO:0007669"/>
    <property type="project" value="InterPro"/>
</dbReference>
<dbReference type="NCBIfam" id="TIGR00877">
    <property type="entry name" value="purD"/>
    <property type="match status" value="1"/>
</dbReference>
<dbReference type="InterPro" id="IPR011761">
    <property type="entry name" value="ATP-grasp"/>
</dbReference>
<evidence type="ECO:0000256" key="9">
    <source>
        <dbReference type="ARBA" id="ARBA00022840"/>
    </source>
</evidence>
<dbReference type="PANTHER" id="PTHR43472">
    <property type="entry name" value="PHOSPHORIBOSYLAMINE--GLYCINE LIGASE"/>
    <property type="match status" value="1"/>
</dbReference>
<dbReference type="GO" id="GO:0004637">
    <property type="term" value="F:phosphoribosylamine-glycine ligase activity"/>
    <property type="evidence" value="ECO:0007669"/>
    <property type="project" value="UniProtKB-UniRule"/>
</dbReference>
<dbReference type="InterPro" id="IPR000115">
    <property type="entry name" value="PRibGlycinamide_synth"/>
</dbReference>
<protein>
    <recommendedName>
        <fullName evidence="4 14">Phosphoribosylamine--glycine ligase</fullName>
        <ecNumber evidence="4 14">6.3.4.13</ecNumber>
    </recommendedName>
    <alternativeName>
        <fullName evidence="14">GARS</fullName>
    </alternativeName>
    <alternativeName>
        <fullName evidence="12 14">Glycinamide ribonucleotide synthetase</fullName>
    </alternativeName>
    <alternativeName>
        <fullName evidence="13 14">Phosphoribosylglycinamide synthetase</fullName>
    </alternativeName>
</protein>
<name>A0A5C7FMQ3_9BACI</name>
<evidence type="ECO:0000256" key="5">
    <source>
        <dbReference type="ARBA" id="ARBA00022598"/>
    </source>
</evidence>
<dbReference type="Pfam" id="PF02844">
    <property type="entry name" value="GARS_N"/>
    <property type="match status" value="1"/>
</dbReference>
<evidence type="ECO:0000256" key="3">
    <source>
        <dbReference type="ARBA" id="ARBA00005174"/>
    </source>
</evidence>
<dbReference type="Pfam" id="PF02843">
    <property type="entry name" value="GARS_C"/>
    <property type="match status" value="1"/>
</dbReference>
<evidence type="ECO:0000256" key="13">
    <source>
        <dbReference type="ARBA" id="ARBA00042864"/>
    </source>
</evidence>
<feature type="domain" description="ATP-grasp" evidence="16">
    <location>
        <begin position="109"/>
        <end position="315"/>
    </location>
</feature>
<dbReference type="InterPro" id="IPR011054">
    <property type="entry name" value="Rudment_hybrid_motif"/>
</dbReference>
<dbReference type="InterPro" id="IPR020560">
    <property type="entry name" value="PRibGlycinamide_synth_C-dom"/>
</dbReference>
<dbReference type="SUPFAM" id="SSF56059">
    <property type="entry name" value="Glutathione synthetase ATP-binding domain-like"/>
    <property type="match status" value="1"/>
</dbReference>
<dbReference type="PANTHER" id="PTHR43472:SF1">
    <property type="entry name" value="PHOSPHORIBOSYLAMINE--GLYCINE LIGASE, CHLOROPLASTIC"/>
    <property type="match status" value="1"/>
</dbReference>
<dbReference type="FunFam" id="3.30.470.20:FF:000018">
    <property type="entry name" value="Trifunctional purine biosynthetic protein adenosine-3"/>
    <property type="match status" value="1"/>
</dbReference>
<sequence>MNVLVIGGSGREHVIAWKLAQSDRIDEVIAAPGSDAIAQMMDCRVEDIKEDEHEKLVELALREDIELAVIGPEAPLVEGLTDKLQAAGVPVFGPSKAAAQLEGSKQFAKDIMKKYNIPTASFKSFTDLSEAKKHVEASRIPIVIKADGLAAGKGVTVAETKEEAFAALERMMEEKVFGDAGDSVVIEECLQGEELSYMAFVHGKTVVPMVTAQDHKRAFEGDTGPNTGGMGAYSPVPHINDLFLKQAETEILRPMAEAMVEENTPFTGILYAGLMITDEGPKVIEFNVRFGDPEAQVILPRLESDLVDVMLQVLNDQEVELSWSAEACAGVVLASEGYPESYEKGKAFTMPMTRSDEKQQFFHAGTKVNSESVGWKTNGGRVLLLASQAPTLEEALNMTYQVLDQKEWDGLFYRKDIGYRTLKA</sequence>
<dbReference type="KEGG" id="ahal:FTX54_004985"/>
<keyword evidence="10" id="KW-0464">Manganese</keyword>
<evidence type="ECO:0000256" key="1">
    <source>
        <dbReference type="ARBA" id="ARBA00001936"/>
    </source>
</evidence>
<evidence type="ECO:0000256" key="10">
    <source>
        <dbReference type="ARBA" id="ARBA00023211"/>
    </source>
</evidence>
<evidence type="ECO:0000313" key="17">
    <source>
        <dbReference type="EMBL" id="WWD80920.1"/>
    </source>
</evidence>
<evidence type="ECO:0000256" key="7">
    <source>
        <dbReference type="ARBA" id="ARBA00022741"/>
    </source>
</evidence>
<evidence type="ECO:0000313" key="18">
    <source>
        <dbReference type="Proteomes" id="UP000321816"/>
    </source>
</evidence>
<comment type="catalytic activity">
    <reaction evidence="14">
        <text>5-phospho-beta-D-ribosylamine + glycine + ATP = N(1)-(5-phospho-beta-D-ribosyl)glycinamide + ADP + phosphate + H(+)</text>
        <dbReference type="Rhea" id="RHEA:17453"/>
        <dbReference type="ChEBI" id="CHEBI:15378"/>
        <dbReference type="ChEBI" id="CHEBI:30616"/>
        <dbReference type="ChEBI" id="CHEBI:43474"/>
        <dbReference type="ChEBI" id="CHEBI:57305"/>
        <dbReference type="ChEBI" id="CHEBI:58681"/>
        <dbReference type="ChEBI" id="CHEBI:143788"/>
        <dbReference type="ChEBI" id="CHEBI:456216"/>
        <dbReference type="EC" id="6.3.4.13"/>
    </reaction>
</comment>
<organism evidence="17 18">
    <name type="scientific">Alkalicoccus halolimnae</name>
    <dbReference type="NCBI Taxonomy" id="1667239"/>
    <lineage>
        <taxon>Bacteria</taxon>
        <taxon>Bacillati</taxon>
        <taxon>Bacillota</taxon>
        <taxon>Bacilli</taxon>
        <taxon>Bacillales</taxon>
        <taxon>Bacillaceae</taxon>
        <taxon>Alkalicoccus</taxon>
    </lineage>
</organism>
<dbReference type="Gene3D" id="3.90.600.10">
    <property type="entry name" value="Phosphoribosylglycinamide synthetase, C-terminal domain"/>
    <property type="match status" value="1"/>
</dbReference>
<dbReference type="SUPFAM" id="SSF52440">
    <property type="entry name" value="PreATP-grasp domain"/>
    <property type="match status" value="1"/>
</dbReference>
<proteinExistence type="inferred from homology"/>
<dbReference type="InterPro" id="IPR037123">
    <property type="entry name" value="PRibGlycinamide_synth_C_sf"/>
</dbReference>
<dbReference type="SMART" id="SM01209">
    <property type="entry name" value="GARS_A"/>
    <property type="match status" value="1"/>
</dbReference>
<dbReference type="Gene3D" id="3.40.50.20">
    <property type="match status" value="1"/>
</dbReference>
<dbReference type="Proteomes" id="UP000321816">
    <property type="component" value="Chromosome"/>
</dbReference>
<keyword evidence="7 15" id="KW-0547">Nucleotide-binding</keyword>
<keyword evidence="8 14" id="KW-0658">Purine biosynthesis</keyword>
<dbReference type="OrthoDB" id="9807240at2"/>
<dbReference type="AlphaFoldDB" id="A0A5C7FMQ3"/>
<dbReference type="FunFam" id="3.30.1490.20:FF:000006">
    <property type="entry name" value="phosphoribosylamine--glycine ligase, chloroplastic-like"/>
    <property type="match status" value="1"/>
</dbReference>
<dbReference type="Gene3D" id="3.30.1490.20">
    <property type="entry name" value="ATP-grasp fold, A domain"/>
    <property type="match status" value="1"/>
</dbReference>
<evidence type="ECO:0000256" key="6">
    <source>
        <dbReference type="ARBA" id="ARBA00022723"/>
    </source>
</evidence>
<keyword evidence="9 15" id="KW-0067">ATP-binding</keyword>
<keyword evidence="6" id="KW-0479">Metal-binding</keyword>
<gene>
    <name evidence="14 17" type="primary">purD</name>
    <name evidence="17" type="ORF">FTX54_004985</name>
</gene>
<dbReference type="InterPro" id="IPR020559">
    <property type="entry name" value="PRibGlycinamide_synth_CS"/>
</dbReference>
<dbReference type="PROSITE" id="PS00184">
    <property type="entry name" value="GARS"/>
    <property type="match status" value="1"/>
</dbReference>
<dbReference type="EC" id="6.3.4.13" evidence="4 14"/>
<reference evidence="17 18" key="1">
    <citation type="submission" date="2024-01" db="EMBL/GenBank/DDBJ databases">
        <title>Complete Genome Sequence of Alkalicoccus halolimnae BZ-SZ-XJ29T, a Moderately Halophilic Bacterium Isolated from a Salt Lake.</title>
        <authorList>
            <person name="Zhao B."/>
        </authorList>
    </citation>
    <scope>NUCLEOTIDE SEQUENCE [LARGE SCALE GENOMIC DNA]</scope>
    <source>
        <strain evidence="17 18">BZ-SZ-XJ29</strain>
    </source>
</reference>
<keyword evidence="5 14" id="KW-0436">Ligase</keyword>
<dbReference type="GO" id="GO:0006189">
    <property type="term" value="P:'de novo' IMP biosynthetic process"/>
    <property type="evidence" value="ECO:0007669"/>
    <property type="project" value="UniProtKB-UniRule"/>
</dbReference>
<dbReference type="EMBL" id="CP144914">
    <property type="protein sequence ID" value="WWD80920.1"/>
    <property type="molecule type" value="Genomic_DNA"/>
</dbReference>
<comment type="cofactor">
    <cofactor evidence="1">
        <name>Mn(2+)</name>
        <dbReference type="ChEBI" id="CHEBI:29035"/>
    </cofactor>
</comment>
<dbReference type="InterPro" id="IPR016185">
    <property type="entry name" value="PreATP-grasp_dom_sf"/>
</dbReference>
<dbReference type="InterPro" id="IPR013815">
    <property type="entry name" value="ATP_grasp_subdomain_1"/>
</dbReference>
<comment type="similarity">
    <text evidence="11 14">Belongs to the GARS family.</text>
</comment>
<accession>A0A5C7FMQ3</accession>
<dbReference type="Gene3D" id="3.30.470.20">
    <property type="entry name" value="ATP-grasp fold, B domain"/>
    <property type="match status" value="1"/>
</dbReference>
<dbReference type="GO" id="GO:0046872">
    <property type="term" value="F:metal ion binding"/>
    <property type="evidence" value="ECO:0007669"/>
    <property type="project" value="UniProtKB-KW"/>
</dbReference>
<dbReference type="HAMAP" id="MF_00138">
    <property type="entry name" value="GARS"/>
    <property type="match status" value="1"/>
</dbReference>